<keyword evidence="3 5" id="KW-1133">Transmembrane helix</keyword>
<keyword evidence="2 5" id="KW-0812">Transmembrane</keyword>
<evidence type="ECO:0000256" key="2">
    <source>
        <dbReference type="ARBA" id="ARBA00022692"/>
    </source>
</evidence>
<feature type="transmembrane region" description="Helical" evidence="5">
    <location>
        <begin position="117"/>
        <end position="137"/>
    </location>
</feature>
<feature type="transmembrane region" description="Helical" evidence="5">
    <location>
        <begin position="143"/>
        <end position="160"/>
    </location>
</feature>
<proteinExistence type="predicted"/>
<dbReference type="RefSeq" id="WP_111515563.1">
    <property type="nucleotide sequence ID" value="NZ_QFYR01000003.1"/>
</dbReference>
<dbReference type="AlphaFoldDB" id="A0A328AC88"/>
<evidence type="ECO:0000256" key="4">
    <source>
        <dbReference type="ARBA" id="ARBA00023136"/>
    </source>
</evidence>
<comment type="caution">
    <text evidence="7">The sequence shown here is derived from an EMBL/GenBank/DDBJ whole genome shotgun (WGS) entry which is preliminary data.</text>
</comment>
<dbReference type="OrthoDB" id="7423401at2"/>
<protein>
    <submittedName>
        <fullName evidence="7">YIP1 family protein</fullName>
    </submittedName>
</protein>
<dbReference type="Proteomes" id="UP000249725">
    <property type="component" value="Unassembled WGS sequence"/>
</dbReference>
<feature type="transmembrane region" description="Helical" evidence="5">
    <location>
        <begin position="40"/>
        <end position="64"/>
    </location>
</feature>
<dbReference type="InterPro" id="IPR006977">
    <property type="entry name" value="Yip1_dom"/>
</dbReference>
<accession>A0A328AC88</accession>
<gene>
    <name evidence="7" type="ORF">DJ018_13915</name>
</gene>
<dbReference type="Pfam" id="PF04893">
    <property type="entry name" value="Yip1"/>
    <property type="match status" value="1"/>
</dbReference>
<sequence>MRGAAPDRVPSIVGRALAVLTAPTRAWDVIEAEPSSVPNLYLRLVAPLAAIPAICGFVGLLLFGVGVFDVGMRPPLGVALAEMLAAYVLALVEVYVLALIIDVLAPSFGGVRSRLQAFKLAAYSGTALWVSGVFLLYPPVGELLGLLGGLYSLYILYVGLPRMMSVVPQRRLSYFAVVLLAILVLSAVLGTVTTRIRDLGGPLRMAAALQALPT</sequence>
<comment type="subcellular location">
    <subcellularLocation>
        <location evidence="1">Membrane</location>
        <topology evidence="1">Multi-pass membrane protein</topology>
    </subcellularLocation>
</comment>
<reference evidence="8" key="1">
    <citation type="submission" date="2018-05" db="EMBL/GenBank/DDBJ databases">
        <authorList>
            <person name="Li X."/>
        </authorList>
    </citation>
    <scope>NUCLEOTIDE SEQUENCE [LARGE SCALE GENOMIC DNA]</scope>
    <source>
        <strain evidence="8">YIM 73061</strain>
    </source>
</reference>
<evidence type="ECO:0000259" key="6">
    <source>
        <dbReference type="Pfam" id="PF04893"/>
    </source>
</evidence>
<evidence type="ECO:0000313" key="8">
    <source>
        <dbReference type="Proteomes" id="UP000249725"/>
    </source>
</evidence>
<evidence type="ECO:0000256" key="5">
    <source>
        <dbReference type="SAM" id="Phobius"/>
    </source>
</evidence>
<organism evidence="7 8">
    <name type="scientific">Phenylobacterium deserti</name>
    <dbReference type="NCBI Taxonomy" id="1914756"/>
    <lineage>
        <taxon>Bacteria</taxon>
        <taxon>Pseudomonadati</taxon>
        <taxon>Pseudomonadota</taxon>
        <taxon>Alphaproteobacteria</taxon>
        <taxon>Caulobacterales</taxon>
        <taxon>Caulobacteraceae</taxon>
        <taxon>Phenylobacterium</taxon>
    </lineage>
</organism>
<dbReference type="GO" id="GO:0016020">
    <property type="term" value="C:membrane"/>
    <property type="evidence" value="ECO:0007669"/>
    <property type="project" value="UniProtKB-SubCell"/>
</dbReference>
<name>A0A328AC88_9CAUL</name>
<keyword evidence="8" id="KW-1185">Reference proteome</keyword>
<evidence type="ECO:0000256" key="3">
    <source>
        <dbReference type="ARBA" id="ARBA00022989"/>
    </source>
</evidence>
<evidence type="ECO:0000313" key="7">
    <source>
        <dbReference type="EMBL" id="RAK52239.1"/>
    </source>
</evidence>
<keyword evidence="4 5" id="KW-0472">Membrane</keyword>
<feature type="transmembrane region" description="Helical" evidence="5">
    <location>
        <begin position="172"/>
        <end position="192"/>
    </location>
</feature>
<feature type="domain" description="Yip1" evidence="6">
    <location>
        <begin position="18"/>
        <end position="187"/>
    </location>
</feature>
<evidence type="ECO:0000256" key="1">
    <source>
        <dbReference type="ARBA" id="ARBA00004141"/>
    </source>
</evidence>
<feature type="transmembrane region" description="Helical" evidence="5">
    <location>
        <begin position="84"/>
        <end position="105"/>
    </location>
</feature>
<dbReference type="EMBL" id="QFYR01000003">
    <property type="protein sequence ID" value="RAK52239.1"/>
    <property type="molecule type" value="Genomic_DNA"/>
</dbReference>